<dbReference type="RefSeq" id="WP_012899416.1">
    <property type="nucleotide sequence ID" value="NC_013665.1"/>
</dbReference>
<gene>
    <name evidence="7" type="ordered locus">MCP_0664</name>
</gene>
<protein>
    <submittedName>
        <fullName evidence="7">Thermosome</fullName>
    </submittedName>
</protein>
<evidence type="ECO:0000256" key="1">
    <source>
        <dbReference type="ARBA" id="ARBA00008020"/>
    </source>
</evidence>
<dbReference type="PROSITE" id="PS00751">
    <property type="entry name" value="TCP1_2"/>
    <property type="match status" value="1"/>
</dbReference>
<dbReference type="InterPro" id="IPR027409">
    <property type="entry name" value="GroEL-like_apical_dom_sf"/>
</dbReference>
<dbReference type="InterPro" id="IPR002194">
    <property type="entry name" value="Chaperonin_TCP-1_CS"/>
</dbReference>
<evidence type="ECO:0000256" key="3">
    <source>
        <dbReference type="ARBA" id="ARBA00022840"/>
    </source>
</evidence>
<keyword evidence="8" id="KW-1185">Reference proteome</keyword>
<dbReference type="InterPro" id="IPR027410">
    <property type="entry name" value="TCP-1-like_intermed_sf"/>
</dbReference>
<keyword evidence="2 5" id="KW-0547">Nucleotide-binding</keyword>
<dbReference type="OrthoDB" id="9362at2157"/>
<dbReference type="PROSITE" id="PS00750">
    <property type="entry name" value="TCP1_1"/>
    <property type="match status" value="1"/>
</dbReference>
<dbReference type="PROSITE" id="PS00995">
    <property type="entry name" value="TCP1_3"/>
    <property type="match status" value="1"/>
</dbReference>
<accession>D1YWB4</accession>
<reference evidence="7 8" key="2">
    <citation type="journal article" date="2008" name="Int. J. Syst. Evol. Microbiol.">
        <title>Methanocella paludicola gen. nov., sp. nov., a methane-producing archaeon, the first isolate of the lineage 'Rice Cluster I', and proposal of the new archaeal order Methanocellales ord. nov.</title>
        <authorList>
            <person name="Sakai S."/>
            <person name="Imachi H."/>
            <person name="Hanada S."/>
            <person name="Ohashi A."/>
            <person name="Harada H."/>
            <person name="Kamagata Y."/>
        </authorList>
    </citation>
    <scope>NUCLEOTIDE SEQUENCE [LARGE SCALE GENOMIC DNA]</scope>
    <source>
        <strain evidence="8">DSM 17711 / JCM 13418 / NBRC 101707 / SANAE</strain>
    </source>
</reference>
<dbReference type="Gene3D" id="1.10.560.10">
    <property type="entry name" value="GroEL-like equatorial domain"/>
    <property type="match status" value="1"/>
</dbReference>
<dbReference type="FunFam" id="1.10.560.10:FF:000017">
    <property type="entry name" value="T-complex protein 1 subunit eta"/>
    <property type="match status" value="1"/>
</dbReference>
<dbReference type="PATRIC" id="fig|304371.9.peg.686"/>
<name>D1YWB4_METPS</name>
<dbReference type="GO" id="GO:0051082">
    <property type="term" value="F:unfolded protein binding"/>
    <property type="evidence" value="ECO:0007669"/>
    <property type="project" value="InterPro"/>
</dbReference>
<dbReference type="eggNOG" id="arCOG01257">
    <property type="taxonomic scope" value="Archaea"/>
</dbReference>
<dbReference type="InterPro" id="IPR017998">
    <property type="entry name" value="Chaperone_TCP-1"/>
</dbReference>
<dbReference type="EMBL" id="AP011532">
    <property type="protein sequence ID" value="BAI60736.1"/>
    <property type="molecule type" value="Genomic_DNA"/>
</dbReference>
<evidence type="ECO:0000256" key="6">
    <source>
        <dbReference type="SAM" id="MobiDB-lite"/>
    </source>
</evidence>
<comment type="similarity">
    <text evidence="1 5">Belongs to the TCP-1 chaperonin family.</text>
</comment>
<dbReference type="NCBIfam" id="TIGR02339">
    <property type="entry name" value="thermosome_arch"/>
    <property type="match status" value="1"/>
</dbReference>
<dbReference type="PANTHER" id="PTHR11353">
    <property type="entry name" value="CHAPERONIN"/>
    <property type="match status" value="1"/>
</dbReference>
<dbReference type="InterPro" id="IPR002423">
    <property type="entry name" value="Cpn60/GroEL/TCP-1"/>
</dbReference>
<dbReference type="GeneID" id="8680716"/>
<dbReference type="GO" id="GO:0005737">
    <property type="term" value="C:cytoplasm"/>
    <property type="evidence" value="ECO:0007669"/>
    <property type="project" value="UniProtKB-ARBA"/>
</dbReference>
<dbReference type="InterPro" id="IPR027413">
    <property type="entry name" value="GROEL-like_equatorial_sf"/>
</dbReference>
<dbReference type="GO" id="GO:0005524">
    <property type="term" value="F:ATP binding"/>
    <property type="evidence" value="ECO:0007669"/>
    <property type="project" value="UniProtKB-KW"/>
</dbReference>
<dbReference type="InterPro" id="IPR054827">
    <property type="entry name" value="thermosome_alpha"/>
</dbReference>
<dbReference type="NCBIfam" id="NF041082">
    <property type="entry name" value="thermosome_alpha"/>
    <property type="match status" value="1"/>
</dbReference>
<dbReference type="KEGG" id="mpd:MCP_0664"/>
<keyword evidence="4 5" id="KW-0143">Chaperone</keyword>
<dbReference type="Gene3D" id="3.30.260.10">
    <property type="entry name" value="TCP-1-like chaperonin intermediate domain"/>
    <property type="match status" value="1"/>
</dbReference>
<dbReference type="GO" id="GO:0016887">
    <property type="term" value="F:ATP hydrolysis activity"/>
    <property type="evidence" value="ECO:0007669"/>
    <property type="project" value="InterPro"/>
</dbReference>
<dbReference type="InParanoid" id="D1YWB4"/>
<evidence type="ECO:0000256" key="4">
    <source>
        <dbReference type="ARBA" id="ARBA00023186"/>
    </source>
</evidence>
<dbReference type="STRING" id="304371.MCP_0664"/>
<dbReference type="SUPFAM" id="SSF52029">
    <property type="entry name" value="GroEL apical domain-like"/>
    <property type="match status" value="1"/>
</dbReference>
<dbReference type="GO" id="GO:0140662">
    <property type="term" value="F:ATP-dependent protein folding chaperone"/>
    <property type="evidence" value="ECO:0007669"/>
    <property type="project" value="InterPro"/>
</dbReference>
<organism evidence="7 8">
    <name type="scientific">Methanocella paludicola (strain DSM 17711 / JCM 13418 / NBRC 101707 / SANAE)</name>
    <dbReference type="NCBI Taxonomy" id="304371"/>
    <lineage>
        <taxon>Archaea</taxon>
        <taxon>Methanobacteriati</taxon>
        <taxon>Methanobacteriota</taxon>
        <taxon>Stenosarchaea group</taxon>
        <taxon>Methanomicrobia</taxon>
        <taxon>Methanocellales</taxon>
        <taxon>Methanocellaceae</taxon>
        <taxon>Methanocella</taxon>
    </lineage>
</organism>
<reference evidence="8" key="3">
    <citation type="journal article" date="2011" name="PLoS ONE">
        <title>Genome sequence of a mesophilic hydrogenotrophic methanogen Methanocella paludicola, the first cultivated representative of the order Methanocellales.</title>
        <authorList>
            <person name="Sakai S."/>
            <person name="Takaki Y."/>
            <person name="Shimamura S."/>
            <person name="Sekine M."/>
            <person name="Tajima T."/>
            <person name="Kosugi H."/>
            <person name="Ichikawa N."/>
            <person name="Tasumi E."/>
            <person name="Hiraki A.T."/>
            <person name="Shimizu A."/>
            <person name="Kato Y."/>
            <person name="Nishiko R."/>
            <person name="Mori K."/>
            <person name="Fujita N."/>
            <person name="Imachi H."/>
            <person name="Takai K."/>
        </authorList>
    </citation>
    <scope>NUCLEOTIDE SEQUENCE [LARGE SCALE GENOMIC DNA]</scope>
    <source>
        <strain evidence="8">DSM 17711 / JCM 13418 / NBRC 101707 / SANAE</strain>
    </source>
</reference>
<dbReference type="CDD" id="cd03343">
    <property type="entry name" value="cpn60"/>
    <property type="match status" value="1"/>
</dbReference>
<dbReference type="InterPro" id="IPR053374">
    <property type="entry name" value="TCP-1_chaperonin"/>
</dbReference>
<dbReference type="Proteomes" id="UP000001882">
    <property type="component" value="Chromosome"/>
</dbReference>
<dbReference type="NCBIfam" id="NF041083">
    <property type="entry name" value="thermosome_beta"/>
    <property type="match status" value="1"/>
</dbReference>
<sequence length="555" mass="58934">MAENSGQPIYILREGTSRSNGREAQNNNIMAALAVADAVRSTLGPKGMDKMLVDSTGNTTVTNDGVTILKEIDIEHPAAKMVVEVAKTQDQQVGDGTTTAVIFAGALLKKAQELMDQGIHPTIVTSGYRLAAAKANELLSEIAIPAKGKDILKKVAYTAMTGKSAGAVGEVLAGLAVDAVLAVEENGKVDVDNIKVEKKTGANVENSRVVRGLVLNKHRETSSMPRKAENAKVLLLNVALDIKKTEVDASIKIRSPMQMQSFLEQEESIIRRKVDSIKKSGATVVFCQKAIADLAAHYMGKAGIMAFKSMSESDMAKLSKATGGRVVTKLDDIDPKDLGFAGVVEERLITGEDDLLFIEGCKNPKALTILLRGSGYTSIDEYERALHDALRVVGVVIEDKKVVPGGGAPEIELGLRLRDYASTVGGREQLAIEAFAAALDIIPRTLAENAGLDPIDMLVELRSKHENKGGKNFGLDVFQGKPVDMLEANVLEPLRVKTQAIGSATEAATMILRIDDVIASGGPSDQEVAQARAAAARQLQGMRGGMGGMPPGMGM</sequence>
<dbReference type="SUPFAM" id="SSF54849">
    <property type="entry name" value="GroEL-intermediate domain like"/>
    <property type="match status" value="1"/>
</dbReference>
<dbReference type="GO" id="GO:0032991">
    <property type="term" value="C:protein-containing complex"/>
    <property type="evidence" value="ECO:0007669"/>
    <property type="project" value="UniProtKB-ARBA"/>
</dbReference>
<dbReference type="PRINTS" id="PR00304">
    <property type="entry name" value="TCOMPLEXTCP1"/>
</dbReference>
<feature type="region of interest" description="Disordered" evidence="6">
    <location>
        <begin position="1"/>
        <end position="22"/>
    </location>
</feature>
<dbReference type="SUPFAM" id="SSF48592">
    <property type="entry name" value="GroEL equatorial domain-like"/>
    <property type="match status" value="1"/>
</dbReference>
<evidence type="ECO:0000313" key="8">
    <source>
        <dbReference type="Proteomes" id="UP000001882"/>
    </source>
</evidence>
<dbReference type="Gene3D" id="3.50.7.10">
    <property type="entry name" value="GroEL"/>
    <property type="match status" value="1"/>
</dbReference>
<proteinExistence type="inferred from homology"/>
<evidence type="ECO:0000256" key="5">
    <source>
        <dbReference type="RuleBase" id="RU004187"/>
    </source>
</evidence>
<reference evidence="7 8" key="1">
    <citation type="journal article" date="2007" name="Appl. Environ. Microbiol.">
        <title>Isolation of key methanogens for global methane emission from rice paddy fields: a novel isolate affiliated with the clone cluster rice cluster I.</title>
        <authorList>
            <person name="Sakai S."/>
            <person name="Imachi H."/>
            <person name="Sekiguchi Y."/>
            <person name="Ohashi A."/>
            <person name="Harada H."/>
            <person name="Kamagata Y."/>
        </authorList>
    </citation>
    <scope>NUCLEOTIDE SEQUENCE [LARGE SCALE GENOMIC DNA]</scope>
    <source>
        <strain evidence="8">DSM 17711 / JCM 13418 / NBRC 101707 / SANAE</strain>
    </source>
</reference>
<keyword evidence="3 5" id="KW-0067">ATP-binding</keyword>
<dbReference type="Pfam" id="PF00118">
    <property type="entry name" value="Cpn60_TCP1"/>
    <property type="match status" value="1"/>
</dbReference>
<evidence type="ECO:0000313" key="7">
    <source>
        <dbReference type="EMBL" id="BAI60736.1"/>
    </source>
</evidence>
<dbReference type="InterPro" id="IPR012714">
    <property type="entry name" value="Thermosome_arc"/>
</dbReference>
<evidence type="ECO:0000256" key="2">
    <source>
        <dbReference type="ARBA" id="ARBA00022741"/>
    </source>
</evidence>
<dbReference type="AlphaFoldDB" id="D1YWB4"/>